<comment type="similarity">
    <text evidence="1">Belongs to the CdaR family.</text>
</comment>
<evidence type="ECO:0000259" key="4">
    <source>
        <dbReference type="Pfam" id="PF17853"/>
    </source>
</evidence>
<feature type="domain" description="CdaR GGDEF-like" evidence="4">
    <location>
        <begin position="292"/>
        <end position="409"/>
    </location>
</feature>
<evidence type="ECO:0000259" key="2">
    <source>
        <dbReference type="Pfam" id="PF07905"/>
    </source>
</evidence>
<reference evidence="5 6" key="1">
    <citation type="journal article" date="2015" name="Genome Announc.">
        <title>Complete genome sequences for 35 biothreat assay-relevant bacillus species.</title>
        <authorList>
            <person name="Johnson S.L."/>
            <person name="Daligault H.E."/>
            <person name="Davenport K.W."/>
            <person name="Jaissle J."/>
            <person name="Frey K.G."/>
            <person name="Ladner J.T."/>
            <person name="Broomall S.M."/>
            <person name="Bishop-Lilly K.A."/>
            <person name="Bruce D.C."/>
            <person name="Gibbons H.S."/>
            <person name="Coyne S.R."/>
            <person name="Lo C.C."/>
            <person name="Meincke L."/>
            <person name="Munk A.C."/>
            <person name="Koroleva G.I."/>
            <person name="Rosenzweig C.N."/>
            <person name="Palacios G.F."/>
            <person name="Redden C.L."/>
            <person name="Minogue T.D."/>
            <person name="Chain P.S."/>
        </authorList>
    </citation>
    <scope>NUCLEOTIDE SEQUENCE [LARGE SCALE GENOMIC DNA]</scope>
    <source>
        <strain evidence="6">ATCC 14581 / DSM 32 / JCM 2506 / NBRC 15308 / NCIMB 9376 / NCTC 10342 / NRRL B-14308 / VKM B-512</strain>
    </source>
</reference>
<dbReference type="Pfam" id="PF13556">
    <property type="entry name" value="HTH_30"/>
    <property type="match status" value="1"/>
</dbReference>
<dbReference type="Pfam" id="PF17853">
    <property type="entry name" value="GGDEF_2"/>
    <property type="match status" value="1"/>
</dbReference>
<evidence type="ECO:0008006" key="7">
    <source>
        <dbReference type="Google" id="ProtNLM"/>
    </source>
</evidence>
<dbReference type="Proteomes" id="UP000031829">
    <property type="component" value="Chromosome"/>
</dbReference>
<gene>
    <name evidence="5" type="ORF">BG04_5538</name>
</gene>
<accession>A0A0B6AGY6</accession>
<feature type="domain" description="Purine catabolism PurC-like" evidence="2">
    <location>
        <begin position="6"/>
        <end position="122"/>
    </location>
</feature>
<organism evidence="5 6">
    <name type="scientific">Priestia megaterium (strain ATCC 14581 / DSM 32 / CCUG 1817 / JCM 2506 / NBRC 15308 / NCIMB 9376 / NCTC 10342 / NRRL B-14308 / VKM B-512 / Ford 19)</name>
    <name type="common">Bacillus megaterium</name>
    <dbReference type="NCBI Taxonomy" id="1348623"/>
    <lineage>
        <taxon>Bacteria</taxon>
        <taxon>Bacillati</taxon>
        <taxon>Bacillota</taxon>
        <taxon>Bacilli</taxon>
        <taxon>Bacillales</taxon>
        <taxon>Bacillaceae</taxon>
        <taxon>Priestia</taxon>
    </lineage>
</organism>
<dbReference type="RefSeq" id="WP_013083794.1">
    <property type="nucleotide sequence ID" value="NZ_BCVB01000006.1"/>
</dbReference>
<dbReference type="InterPro" id="IPR041522">
    <property type="entry name" value="CdaR_GGDEF"/>
</dbReference>
<dbReference type="EMBL" id="CP009920">
    <property type="protein sequence ID" value="AJI22791.1"/>
    <property type="molecule type" value="Genomic_DNA"/>
</dbReference>
<evidence type="ECO:0000313" key="5">
    <source>
        <dbReference type="EMBL" id="AJI22791.1"/>
    </source>
</evidence>
<dbReference type="HOGENOM" id="CLU_017436_3_0_9"/>
<dbReference type="InterPro" id="IPR025736">
    <property type="entry name" value="PucR_C-HTH_dom"/>
</dbReference>
<dbReference type="KEGG" id="bmeg:BG04_5538"/>
<protein>
    <recommendedName>
        <fullName evidence="7">PucR family transcriptional regulator</fullName>
    </recommendedName>
</protein>
<evidence type="ECO:0000259" key="3">
    <source>
        <dbReference type="Pfam" id="PF13556"/>
    </source>
</evidence>
<dbReference type="InterPro" id="IPR042070">
    <property type="entry name" value="PucR_C-HTH_sf"/>
</dbReference>
<dbReference type="Gene3D" id="1.10.10.2840">
    <property type="entry name" value="PucR C-terminal helix-turn-helix domain"/>
    <property type="match status" value="1"/>
</dbReference>
<sequence>MELQTLLRIPIYEKASVVAGQKGVTRKVHNVNMMDAPDILSFLKEGEFLITTGYHFKEHEESLAKLVEGMAKKKCAGLAIKTKRFFEHVPASICQLADELHFPIIDFQTDETLGAVINESLSFILDKKTAELQQAMVTHQLFSSYILQGKGIEKIMQSIQTLCNAHVALFDTHGHELFYTNKREPFSLPMEEAVAGAKQLFLRTVKYTTFSFLHTKKTVTLFPIATHTRKYSYLLIEHQVSLSDSALLTIEQATNVLSFEMMRQQALYEAERRRKNDFFNQLVNNYYKTLEDASFQAQMMGLSAGNSYICAVGKIHSTFTPYSDDDMIYELLQYELSTGHTEAVLFFYDNLYILLFTPHSQPMIIECLHRLQEAVYRHYDKRMSFGVGNQSQSLLTIADSYKEAVEALETIHFKDQSKLIQFYQPKQFKELLRLLPANDLQDYYSQTLEGLLQYDKKDRSILLDTLETYLNSNCQISETAKQLFVHRNTVIYRIEKCEELLKRPIHTSEETLRLRVAFQIFSLVHAN</sequence>
<dbReference type="PANTHER" id="PTHR33744">
    <property type="entry name" value="CARBOHYDRATE DIACID REGULATOR"/>
    <property type="match status" value="1"/>
</dbReference>
<dbReference type="AlphaFoldDB" id="A0A0B6AGY6"/>
<dbReference type="PATRIC" id="fig|592022.4.peg.3017"/>
<dbReference type="Pfam" id="PF07905">
    <property type="entry name" value="PucR"/>
    <property type="match status" value="1"/>
</dbReference>
<name>A0A0B6AGY6_PRIM2</name>
<feature type="domain" description="PucR C-terminal helix-turn-helix" evidence="3">
    <location>
        <begin position="462"/>
        <end position="520"/>
    </location>
</feature>
<proteinExistence type="inferred from homology"/>
<dbReference type="InterPro" id="IPR051448">
    <property type="entry name" value="CdaR-like_regulators"/>
</dbReference>
<evidence type="ECO:0000256" key="1">
    <source>
        <dbReference type="ARBA" id="ARBA00006754"/>
    </source>
</evidence>
<evidence type="ECO:0000313" key="6">
    <source>
        <dbReference type="Proteomes" id="UP000031829"/>
    </source>
</evidence>
<dbReference type="PANTHER" id="PTHR33744:SF1">
    <property type="entry name" value="DNA-BINDING TRANSCRIPTIONAL ACTIVATOR ADER"/>
    <property type="match status" value="1"/>
</dbReference>
<dbReference type="InterPro" id="IPR012914">
    <property type="entry name" value="PucR_dom"/>
</dbReference>
<dbReference type="GeneID" id="93643481"/>